<dbReference type="AlphaFoldDB" id="A0AAV3Y359"/>
<evidence type="ECO:0000313" key="2">
    <source>
        <dbReference type="Proteomes" id="UP000735302"/>
    </source>
</evidence>
<proteinExistence type="predicted"/>
<protein>
    <submittedName>
        <fullName evidence="1">Uncharacterized protein</fullName>
    </submittedName>
</protein>
<comment type="caution">
    <text evidence="1">The sequence shown here is derived from an EMBL/GenBank/DDBJ whole genome shotgun (WGS) entry which is preliminary data.</text>
</comment>
<accession>A0AAV3Y359</accession>
<organism evidence="1 2">
    <name type="scientific">Plakobranchus ocellatus</name>
    <dbReference type="NCBI Taxonomy" id="259542"/>
    <lineage>
        <taxon>Eukaryota</taxon>
        <taxon>Metazoa</taxon>
        <taxon>Spiralia</taxon>
        <taxon>Lophotrochozoa</taxon>
        <taxon>Mollusca</taxon>
        <taxon>Gastropoda</taxon>
        <taxon>Heterobranchia</taxon>
        <taxon>Euthyneura</taxon>
        <taxon>Panpulmonata</taxon>
        <taxon>Sacoglossa</taxon>
        <taxon>Placobranchoidea</taxon>
        <taxon>Plakobranchidae</taxon>
        <taxon>Plakobranchus</taxon>
    </lineage>
</organism>
<reference evidence="1 2" key="1">
    <citation type="journal article" date="2021" name="Elife">
        <title>Chloroplast acquisition without the gene transfer in kleptoplastic sea slugs, Plakobranchus ocellatus.</title>
        <authorList>
            <person name="Maeda T."/>
            <person name="Takahashi S."/>
            <person name="Yoshida T."/>
            <person name="Shimamura S."/>
            <person name="Takaki Y."/>
            <person name="Nagai Y."/>
            <person name="Toyoda A."/>
            <person name="Suzuki Y."/>
            <person name="Arimoto A."/>
            <person name="Ishii H."/>
            <person name="Satoh N."/>
            <person name="Nishiyama T."/>
            <person name="Hasebe M."/>
            <person name="Maruyama T."/>
            <person name="Minagawa J."/>
            <person name="Obokata J."/>
            <person name="Shigenobu S."/>
        </authorList>
    </citation>
    <scope>NUCLEOTIDE SEQUENCE [LARGE SCALE GENOMIC DNA]</scope>
</reference>
<gene>
    <name evidence="1" type="ORF">PoB_000301400</name>
</gene>
<evidence type="ECO:0000313" key="1">
    <source>
        <dbReference type="EMBL" id="GFN76508.1"/>
    </source>
</evidence>
<dbReference type="EMBL" id="BLXT01000396">
    <property type="protein sequence ID" value="GFN76508.1"/>
    <property type="molecule type" value="Genomic_DNA"/>
</dbReference>
<keyword evidence="2" id="KW-1185">Reference proteome</keyword>
<dbReference type="Proteomes" id="UP000735302">
    <property type="component" value="Unassembled WGS sequence"/>
</dbReference>
<name>A0AAV3Y359_9GAST</name>
<sequence length="94" mass="10417">MQKDKPSDESLPIPIPLSLRGPYFPQVMRLLNVSVINLMNEAVAVCKCQNVVSSKDGPEVHNSDSVNKEHEWALRIFPLLRGFNSVGKSEGTIV</sequence>